<accession>A0A1B9NFA5</accession>
<dbReference type="AlphaFoldDB" id="A0A1B9NFA5"/>
<dbReference type="PANTHER" id="PTHR36834">
    <property type="entry name" value="MEMBRANE PROTEIN-RELATED"/>
    <property type="match status" value="1"/>
</dbReference>
<dbReference type="InterPro" id="IPR053150">
    <property type="entry name" value="Teicoplanin_resist-assoc"/>
</dbReference>
<dbReference type="InterPro" id="IPR006976">
    <property type="entry name" value="VanZ-like"/>
</dbReference>
<dbReference type="RefSeq" id="WP_067023822.1">
    <property type="nucleotide sequence ID" value="NZ_CP038256.1"/>
</dbReference>
<dbReference type="PANTHER" id="PTHR36834:SF1">
    <property type="entry name" value="INTEGRAL MEMBRANE PROTEIN"/>
    <property type="match status" value="1"/>
</dbReference>
<evidence type="ECO:0000313" key="1">
    <source>
        <dbReference type="EMBL" id="OCG75291.1"/>
    </source>
</evidence>
<protein>
    <submittedName>
        <fullName evidence="1">Uncharacterized protein</fullName>
    </submittedName>
</protein>
<dbReference type="STRING" id="904291.A7J15_02525"/>
<dbReference type="EMBL" id="LXMD01000013">
    <property type="protein sequence ID" value="OCG75291.1"/>
    <property type="molecule type" value="Genomic_DNA"/>
</dbReference>
<name>A0A1B9NFA5_9MICO</name>
<reference evidence="1 2" key="1">
    <citation type="submission" date="2016-05" db="EMBL/GenBank/DDBJ databases">
        <authorList>
            <person name="Lavstsen T."/>
            <person name="Jespersen J.S."/>
        </authorList>
    </citation>
    <scope>NUCLEOTIDE SEQUENCE [LARGE SCALE GENOMIC DNA]</scope>
    <source>
        <strain evidence="1 2">YLB-01</strain>
    </source>
</reference>
<proteinExistence type="predicted"/>
<gene>
    <name evidence="1" type="ORF">A7J15_02525</name>
</gene>
<dbReference type="Proteomes" id="UP000093355">
    <property type="component" value="Unassembled WGS sequence"/>
</dbReference>
<dbReference type="OrthoDB" id="4822551at2"/>
<organism evidence="1 2">
    <name type="scientific">Microbacterium sediminis</name>
    <dbReference type="NCBI Taxonomy" id="904291"/>
    <lineage>
        <taxon>Bacteria</taxon>
        <taxon>Bacillati</taxon>
        <taxon>Actinomycetota</taxon>
        <taxon>Actinomycetes</taxon>
        <taxon>Micrococcales</taxon>
        <taxon>Microbacteriaceae</taxon>
        <taxon>Microbacterium</taxon>
    </lineage>
</organism>
<keyword evidence="2" id="KW-1185">Reference proteome</keyword>
<comment type="caution">
    <text evidence="1">The sequence shown here is derived from an EMBL/GenBank/DDBJ whole genome shotgun (WGS) entry which is preliminary data.</text>
</comment>
<dbReference type="Pfam" id="PF04892">
    <property type="entry name" value="VanZ"/>
    <property type="match status" value="1"/>
</dbReference>
<evidence type="ECO:0000313" key="2">
    <source>
        <dbReference type="Proteomes" id="UP000093355"/>
    </source>
</evidence>
<sequence>MSAQTLPAVIAILLGLVVGVVLFVPFVAVQYRRQGRLTLGQVSLWSSFLVYGLALWTYTLLPLPEPGDIACVGAQLHPLQFVADIRSFPHGSLGELRHNPAFMQVALNVVLFVPLGIFLRLGWRRGIVVSTLAGLGISLLIETTQLTGVWGIYPCAFRLFDVDDLLANTAGALVGSLLSLALKPWAARRTTARTAQPRPVTIARRLVAMVCDALAMMMVGFVVGVAINGWQLYVLDIAPADLPRGVAGAWASAVPLVLFGVVTLIAGRTVGDFAVMVRWTGGAPGVLRSLLRYAGGIGGWQALGLVAPGWDALFALVSIVVLLAARRRGGLPGLVSGARPVDERQAPAAMSSAVNGSVGAA</sequence>